<evidence type="ECO:0000313" key="1">
    <source>
        <dbReference type="EMBL" id="MDV0614906.1"/>
    </source>
</evidence>
<gene>
    <name evidence="1" type="ORF">RZO73_31155</name>
</gene>
<dbReference type="Proteomes" id="UP001187239">
    <property type="component" value="Unassembled WGS sequence"/>
</dbReference>
<evidence type="ECO:0000313" key="2">
    <source>
        <dbReference type="Proteomes" id="UP001187239"/>
    </source>
</evidence>
<feature type="non-terminal residue" evidence="1">
    <location>
        <position position="1"/>
    </location>
</feature>
<proteinExistence type="predicted"/>
<sequence>IFYAREGEYNLGELSISGAPYKLLQGVSLGNIISLGALAKTVITGDVVIYGKETIMMTAATTLTALTGFTGQTVRVVSFVDGSVIQNNARISTGTGADVPMVKNKVYTLTMLSNTTATKD</sequence>
<dbReference type="AlphaFoldDB" id="A0AAE4MXP6"/>
<name>A0AAE4MXP6_9ENTR</name>
<comment type="caution">
    <text evidence="1">The sequence shown here is derived from an EMBL/GenBank/DDBJ whole genome shotgun (WGS) entry which is preliminary data.</text>
</comment>
<accession>A0AAE4MXP6</accession>
<organism evidence="1 2">
    <name type="scientific">Klebsiella quasipneumoniae subsp. similipneumoniae</name>
    <dbReference type="NCBI Taxonomy" id="1463164"/>
    <lineage>
        <taxon>Bacteria</taxon>
        <taxon>Pseudomonadati</taxon>
        <taxon>Pseudomonadota</taxon>
        <taxon>Gammaproteobacteria</taxon>
        <taxon>Enterobacterales</taxon>
        <taxon>Enterobacteriaceae</taxon>
        <taxon>Klebsiella/Raoultella group</taxon>
        <taxon>Klebsiella</taxon>
        <taxon>Klebsiella pneumoniae complex</taxon>
    </lineage>
</organism>
<dbReference type="EMBL" id="JAWHXQ010000158">
    <property type="protein sequence ID" value="MDV0614906.1"/>
    <property type="molecule type" value="Genomic_DNA"/>
</dbReference>
<reference evidence="1" key="1">
    <citation type="submission" date="2023-10" db="EMBL/GenBank/DDBJ databases">
        <title>Surveillance and assessment of the effects of hospital wastewater treatment on clearance of pathogenic bacterial and antimicrobial resistance genes.</title>
        <authorList>
            <person name="Wu Y."/>
        </authorList>
    </citation>
    <scope>NUCLEOTIDE SEQUENCE</scope>
    <source>
        <strain evidence="1">23-M-SY-8</strain>
    </source>
</reference>
<protein>
    <submittedName>
        <fullName evidence="1">Uncharacterized protein</fullName>
    </submittedName>
</protein>
<dbReference type="RefSeq" id="WP_316938839.1">
    <property type="nucleotide sequence ID" value="NZ_JAWHXQ010000158.1"/>
</dbReference>